<evidence type="ECO:0000256" key="1">
    <source>
        <dbReference type="ARBA" id="ARBA00022722"/>
    </source>
</evidence>
<accession>A0A8T1NA50</accession>
<dbReference type="GO" id="GO:0008408">
    <property type="term" value="F:3'-5' exonuclease activity"/>
    <property type="evidence" value="ECO:0007669"/>
    <property type="project" value="TreeGrafter"/>
</dbReference>
<evidence type="ECO:0000313" key="3">
    <source>
        <dbReference type="EMBL" id="KAG6627175.1"/>
    </source>
</evidence>
<dbReference type="Proteomes" id="UP000811609">
    <property type="component" value="Chromosome 15"/>
</dbReference>
<name>A0A8T1NA50_CARIL</name>
<comment type="caution">
    <text evidence="3">The sequence shown here is derived from an EMBL/GenBank/DDBJ whole genome shotgun (WGS) entry which is preliminary data.</text>
</comment>
<sequence length="237" mass="27199">MPKTMIQNFYDWKPPPSDCLKLNVDGAVFGEIHRAGVRLVLRDGKCEIIMTAMLQEKIELATMLDSLVNEIRKLQMLYDDYQQPPYLNSASTLQLCVGHHCLIFHIQHARIIPLALRRFLSYPKNTFFSVFDHKDPRKLLDSEYHLSVSNLVDVRDEVKFLGWSGDLTVEQLADCLLGFKEVNIPHEIGISTNWDDVSLTKEQVQYASVDAFLSFSMGMALSARGWRHWAKGYKGHK</sequence>
<gene>
    <name evidence="3" type="ORF">CIPAW_15G108300</name>
</gene>
<evidence type="ECO:0000313" key="4">
    <source>
        <dbReference type="Proteomes" id="UP000811609"/>
    </source>
</evidence>
<dbReference type="GO" id="GO:0005737">
    <property type="term" value="C:cytoplasm"/>
    <property type="evidence" value="ECO:0007669"/>
    <property type="project" value="TreeGrafter"/>
</dbReference>
<keyword evidence="2" id="KW-0378">Hydrolase</keyword>
<dbReference type="AlphaFoldDB" id="A0A8T1NA50"/>
<evidence type="ECO:0000256" key="2">
    <source>
        <dbReference type="ARBA" id="ARBA00022801"/>
    </source>
</evidence>
<dbReference type="EMBL" id="CM031823">
    <property type="protein sequence ID" value="KAG6627175.1"/>
    <property type="molecule type" value="Genomic_DNA"/>
</dbReference>
<dbReference type="PANTHER" id="PTHR13620:SF59">
    <property type="entry name" value="POLYNUCLEOTIDYL TRANSFERASE, RIBONUCLEASE H-LIKE SUPERFAMILY PROTEIN"/>
    <property type="match status" value="1"/>
</dbReference>
<dbReference type="GO" id="GO:0005634">
    <property type="term" value="C:nucleus"/>
    <property type="evidence" value="ECO:0007669"/>
    <property type="project" value="TreeGrafter"/>
</dbReference>
<dbReference type="InterPro" id="IPR051132">
    <property type="entry name" value="3-5_Exonuclease_domain"/>
</dbReference>
<proteinExistence type="predicted"/>
<evidence type="ECO:0008006" key="5">
    <source>
        <dbReference type="Google" id="ProtNLM"/>
    </source>
</evidence>
<protein>
    <recommendedName>
        <fullName evidence="5">3'-5' exonuclease domain-containing protein</fullName>
    </recommendedName>
</protein>
<keyword evidence="1" id="KW-0540">Nuclease</keyword>
<keyword evidence="4" id="KW-1185">Reference proteome</keyword>
<dbReference type="PANTHER" id="PTHR13620">
    <property type="entry name" value="3-5 EXONUCLEASE"/>
    <property type="match status" value="1"/>
</dbReference>
<organism evidence="3 4">
    <name type="scientific">Carya illinoinensis</name>
    <name type="common">Pecan</name>
    <dbReference type="NCBI Taxonomy" id="32201"/>
    <lineage>
        <taxon>Eukaryota</taxon>
        <taxon>Viridiplantae</taxon>
        <taxon>Streptophyta</taxon>
        <taxon>Embryophyta</taxon>
        <taxon>Tracheophyta</taxon>
        <taxon>Spermatophyta</taxon>
        <taxon>Magnoliopsida</taxon>
        <taxon>eudicotyledons</taxon>
        <taxon>Gunneridae</taxon>
        <taxon>Pentapetalae</taxon>
        <taxon>rosids</taxon>
        <taxon>fabids</taxon>
        <taxon>Fagales</taxon>
        <taxon>Juglandaceae</taxon>
        <taxon>Carya</taxon>
    </lineage>
</organism>
<reference evidence="3" key="1">
    <citation type="submission" date="2020-12" db="EMBL/GenBank/DDBJ databases">
        <title>WGS assembly of Carya illinoinensis cv. Pawnee.</title>
        <authorList>
            <person name="Platts A."/>
            <person name="Shu S."/>
            <person name="Wright S."/>
            <person name="Barry K."/>
            <person name="Edger P."/>
            <person name="Pires J.C."/>
            <person name="Schmutz J."/>
        </authorList>
    </citation>
    <scope>NUCLEOTIDE SEQUENCE</scope>
    <source>
        <tissue evidence="3">Leaf</tissue>
    </source>
</reference>